<evidence type="ECO:0000313" key="2">
    <source>
        <dbReference type="Proteomes" id="UP000265520"/>
    </source>
</evidence>
<feature type="non-terminal residue" evidence="1">
    <location>
        <position position="15"/>
    </location>
</feature>
<dbReference type="EMBL" id="LXQA010470778">
    <property type="protein sequence ID" value="MCI53901.1"/>
    <property type="molecule type" value="Genomic_DNA"/>
</dbReference>
<reference evidence="1 2" key="1">
    <citation type="journal article" date="2018" name="Front. Plant Sci.">
        <title>Red Clover (Trifolium pratense) and Zigzag Clover (T. medium) - A Picture of Genomic Similarities and Differences.</title>
        <authorList>
            <person name="Dluhosova J."/>
            <person name="Istvanek J."/>
            <person name="Nedelnik J."/>
            <person name="Repkova J."/>
        </authorList>
    </citation>
    <scope>NUCLEOTIDE SEQUENCE [LARGE SCALE GENOMIC DNA]</scope>
    <source>
        <strain evidence="2">cv. 10/8</strain>
        <tissue evidence="1">Leaf</tissue>
    </source>
</reference>
<dbReference type="Proteomes" id="UP000265520">
    <property type="component" value="Unassembled WGS sequence"/>
</dbReference>
<protein>
    <submittedName>
        <fullName evidence="1">Uncharacterized protein</fullName>
    </submittedName>
</protein>
<name>A0A392SYH0_9FABA</name>
<comment type="caution">
    <text evidence="1">The sequence shown here is derived from an EMBL/GenBank/DDBJ whole genome shotgun (WGS) entry which is preliminary data.</text>
</comment>
<evidence type="ECO:0000313" key="1">
    <source>
        <dbReference type="EMBL" id="MCI53901.1"/>
    </source>
</evidence>
<sequence length="15" mass="1825">MSKRKESRAKNHQPK</sequence>
<keyword evidence="2" id="KW-1185">Reference proteome</keyword>
<accession>A0A392SYH0</accession>
<organism evidence="1 2">
    <name type="scientific">Trifolium medium</name>
    <dbReference type="NCBI Taxonomy" id="97028"/>
    <lineage>
        <taxon>Eukaryota</taxon>
        <taxon>Viridiplantae</taxon>
        <taxon>Streptophyta</taxon>
        <taxon>Embryophyta</taxon>
        <taxon>Tracheophyta</taxon>
        <taxon>Spermatophyta</taxon>
        <taxon>Magnoliopsida</taxon>
        <taxon>eudicotyledons</taxon>
        <taxon>Gunneridae</taxon>
        <taxon>Pentapetalae</taxon>
        <taxon>rosids</taxon>
        <taxon>fabids</taxon>
        <taxon>Fabales</taxon>
        <taxon>Fabaceae</taxon>
        <taxon>Papilionoideae</taxon>
        <taxon>50 kb inversion clade</taxon>
        <taxon>NPAAA clade</taxon>
        <taxon>Hologalegina</taxon>
        <taxon>IRL clade</taxon>
        <taxon>Trifolieae</taxon>
        <taxon>Trifolium</taxon>
    </lineage>
</organism>
<proteinExistence type="predicted"/>